<keyword evidence="19" id="KW-1185">Reference proteome</keyword>
<dbReference type="GO" id="GO:0006508">
    <property type="term" value="P:proteolysis"/>
    <property type="evidence" value="ECO:0007669"/>
    <property type="project" value="UniProtKB-KW"/>
</dbReference>
<dbReference type="FunFam" id="1.10.3810.10:FF:000001">
    <property type="entry name" value="Penicillin-binding protein 1A"/>
    <property type="match status" value="1"/>
</dbReference>
<dbReference type="SUPFAM" id="SSF56601">
    <property type="entry name" value="beta-lactamase/transpeptidase-like"/>
    <property type="match status" value="1"/>
</dbReference>
<dbReference type="GO" id="GO:0008955">
    <property type="term" value="F:peptidoglycan glycosyltransferase activity"/>
    <property type="evidence" value="ECO:0007669"/>
    <property type="project" value="UniProtKB-EC"/>
</dbReference>
<dbReference type="EMBL" id="SMAA01000012">
    <property type="protein sequence ID" value="TCS78004.1"/>
    <property type="molecule type" value="Genomic_DNA"/>
</dbReference>
<evidence type="ECO:0000313" key="19">
    <source>
        <dbReference type="Proteomes" id="UP000295188"/>
    </source>
</evidence>
<dbReference type="AlphaFoldDB" id="A0A4R3K5A7"/>
<keyword evidence="10" id="KW-0511">Multifunctional enzyme</keyword>
<dbReference type="Proteomes" id="UP000295188">
    <property type="component" value="Unassembled WGS sequence"/>
</dbReference>
<evidence type="ECO:0000256" key="1">
    <source>
        <dbReference type="ARBA" id="ARBA00007090"/>
    </source>
</evidence>
<evidence type="ECO:0000313" key="18">
    <source>
        <dbReference type="EMBL" id="TCS78004.1"/>
    </source>
</evidence>
<keyword evidence="6" id="KW-0808">Transferase</keyword>
<dbReference type="GO" id="GO:0008360">
    <property type="term" value="P:regulation of cell shape"/>
    <property type="evidence" value="ECO:0007669"/>
    <property type="project" value="UniProtKB-KW"/>
</dbReference>
<dbReference type="InterPro" id="IPR036950">
    <property type="entry name" value="PBP_transglycosylase"/>
</dbReference>
<organism evidence="18 19">
    <name type="scientific">Pectinatus cerevisiiphilus</name>
    <dbReference type="NCBI Taxonomy" id="86956"/>
    <lineage>
        <taxon>Bacteria</taxon>
        <taxon>Bacillati</taxon>
        <taxon>Bacillota</taxon>
        <taxon>Negativicutes</taxon>
        <taxon>Selenomonadales</taxon>
        <taxon>Selenomonadaceae</taxon>
        <taxon>Pectinatus</taxon>
    </lineage>
</organism>
<dbReference type="RefSeq" id="WP_132550435.1">
    <property type="nucleotide sequence ID" value="NZ_SMAA01000012.1"/>
</dbReference>
<keyword evidence="9" id="KW-0573">Peptidoglycan synthesis</keyword>
<evidence type="ECO:0000256" key="2">
    <source>
        <dbReference type="ARBA" id="ARBA00007739"/>
    </source>
</evidence>
<keyword evidence="7" id="KW-0378">Hydrolase</keyword>
<evidence type="ECO:0000259" key="16">
    <source>
        <dbReference type="Pfam" id="PF00905"/>
    </source>
</evidence>
<keyword evidence="15" id="KW-0812">Transmembrane</keyword>
<protein>
    <submittedName>
        <fullName evidence="18">Penicillin-binding protein 1A</fullName>
    </submittedName>
</protein>
<keyword evidence="15" id="KW-1133">Transmembrane helix</keyword>
<keyword evidence="3" id="KW-0121">Carboxypeptidase</keyword>
<dbReference type="GO" id="GO:0009002">
    <property type="term" value="F:serine-type D-Ala-D-Ala carboxypeptidase activity"/>
    <property type="evidence" value="ECO:0007669"/>
    <property type="project" value="UniProtKB-EC"/>
</dbReference>
<feature type="compositionally biased region" description="Basic and acidic residues" evidence="14">
    <location>
        <begin position="635"/>
        <end position="662"/>
    </location>
</feature>
<dbReference type="OrthoDB" id="9766909at2"/>
<feature type="domain" description="Glycosyl transferase family 51" evidence="17">
    <location>
        <begin position="70"/>
        <end position="246"/>
    </location>
</feature>
<dbReference type="GO" id="GO:0008658">
    <property type="term" value="F:penicillin binding"/>
    <property type="evidence" value="ECO:0007669"/>
    <property type="project" value="InterPro"/>
</dbReference>
<comment type="catalytic activity">
    <reaction evidence="13">
        <text>[GlcNAc-(1-&gt;4)-Mur2Ac(oyl-L-Ala-gamma-D-Glu-L-Lys-D-Ala-D-Ala)](n)-di-trans,octa-cis-undecaprenyl diphosphate + beta-D-GlcNAc-(1-&gt;4)-Mur2Ac(oyl-L-Ala-gamma-D-Glu-L-Lys-D-Ala-D-Ala)-di-trans,octa-cis-undecaprenyl diphosphate = [GlcNAc-(1-&gt;4)-Mur2Ac(oyl-L-Ala-gamma-D-Glu-L-Lys-D-Ala-D-Ala)](n+1)-di-trans,octa-cis-undecaprenyl diphosphate + di-trans,octa-cis-undecaprenyl diphosphate + H(+)</text>
        <dbReference type="Rhea" id="RHEA:23708"/>
        <dbReference type="Rhea" id="RHEA-COMP:9602"/>
        <dbReference type="Rhea" id="RHEA-COMP:9603"/>
        <dbReference type="ChEBI" id="CHEBI:15378"/>
        <dbReference type="ChEBI" id="CHEBI:58405"/>
        <dbReference type="ChEBI" id="CHEBI:60033"/>
        <dbReference type="ChEBI" id="CHEBI:78435"/>
        <dbReference type="EC" id="2.4.99.28"/>
    </reaction>
</comment>
<dbReference type="PANTHER" id="PTHR32282:SF33">
    <property type="entry name" value="PEPTIDOGLYCAN GLYCOSYLTRANSFERASE"/>
    <property type="match status" value="1"/>
</dbReference>
<comment type="catalytic activity">
    <reaction evidence="12">
        <text>Preferential cleavage: (Ac)2-L-Lys-D-Ala-|-D-Ala. Also transpeptidation of peptidyl-alanyl moieties that are N-acyl substituents of D-alanine.</text>
        <dbReference type="EC" id="3.4.16.4"/>
    </reaction>
</comment>
<dbReference type="InterPro" id="IPR012338">
    <property type="entry name" value="Beta-lactam/transpept-like"/>
</dbReference>
<dbReference type="Pfam" id="PF00905">
    <property type="entry name" value="Transpeptidase"/>
    <property type="match status" value="1"/>
</dbReference>
<dbReference type="InterPro" id="IPR050396">
    <property type="entry name" value="Glycosyltr_51/Transpeptidase"/>
</dbReference>
<keyword evidence="5" id="KW-0328">Glycosyltransferase</keyword>
<evidence type="ECO:0000256" key="6">
    <source>
        <dbReference type="ARBA" id="ARBA00022679"/>
    </source>
</evidence>
<evidence type="ECO:0000256" key="4">
    <source>
        <dbReference type="ARBA" id="ARBA00022670"/>
    </source>
</evidence>
<evidence type="ECO:0000256" key="5">
    <source>
        <dbReference type="ARBA" id="ARBA00022676"/>
    </source>
</evidence>
<dbReference type="Pfam" id="PF00912">
    <property type="entry name" value="Transgly"/>
    <property type="match status" value="1"/>
</dbReference>
<evidence type="ECO:0000256" key="15">
    <source>
        <dbReference type="SAM" id="Phobius"/>
    </source>
</evidence>
<comment type="similarity">
    <text evidence="1">In the C-terminal section; belongs to the transpeptidase family.</text>
</comment>
<evidence type="ECO:0000256" key="14">
    <source>
        <dbReference type="SAM" id="MobiDB-lite"/>
    </source>
</evidence>
<keyword evidence="15" id="KW-0472">Membrane</keyword>
<sequence>MSNRTQMPAPRHHRPGGSSWQKTSSVVIIVLVVMVIGVGCGFLTATINTKPDMLHNIEPPASSQIYDIHGNLIRNVHAVENRVPVPISKIPPDLQNAFIANEDARFYDHLGVDPRGILRAIWANLTNHEIAEGGSTITQQLAKNAYLTQDRTWTRKIQEVFLALQLEQKYTKKEILEMYLNQIYFGQGAYGVQAAAQTYFGKNVSDLDLSECAMLAGIPRSPNYYSPLNNLAAAKARKTVVLQQMEKYNYITAGQLSQADKEELKLSSGQQQQEDDNTASYFVDYVTQLLIDKYGADKVYKEGLQIYTTIDMETQRAAEAAMKNLPNLRKDQNGLEQPQGALVSIDPHTGYIKAMVGGRGTDKFNRATMAVRQPGSSFKPFVFATAFENNMTPNTQVNDSPIKIGTWEPQNDDRRFRGIVNIRQIATESINVPTVKLADSLGIDNVLATAKQLGISTLVLDGGKNDRNLATVLGGLTKGVTPLEMVAAYGAFDNKGVYVKPTAIVKIMDRSGKIIEQNHPEEHKAISEHSAELLTSVLKDVITNGTGRGADIGRPAAGKTGTTDNSQDAWFIGYTPELVTAVWIGNDDNTKMPGMYGGTTPALIWKTFMTKALSGIKPAEFSQDAAPAGATKQISSDKSKEKAAKGKDDAKDSTKTAADKNSDTANKNPKAVDNNQKAATDNKQVPAMPQETPALQPEPGEQSGKGQN</sequence>
<feature type="domain" description="Penicillin-binding protein transpeptidase" evidence="16">
    <location>
        <begin position="340"/>
        <end position="608"/>
    </location>
</feature>
<accession>A0A4R3K5A7</accession>
<comment type="caution">
    <text evidence="18">The sequence shown here is derived from an EMBL/GenBank/DDBJ whole genome shotgun (WGS) entry which is preliminary data.</text>
</comment>
<keyword evidence="4" id="KW-0645">Protease</keyword>
<proteinExistence type="inferred from homology"/>
<evidence type="ECO:0000256" key="10">
    <source>
        <dbReference type="ARBA" id="ARBA00023268"/>
    </source>
</evidence>
<evidence type="ECO:0000259" key="17">
    <source>
        <dbReference type="Pfam" id="PF00912"/>
    </source>
</evidence>
<dbReference type="GO" id="GO:0009252">
    <property type="term" value="P:peptidoglycan biosynthetic process"/>
    <property type="evidence" value="ECO:0007669"/>
    <property type="project" value="UniProtKB-KW"/>
</dbReference>
<dbReference type="Gene3D" id="1.10.3810.10">
    <property type="entry name" value="Biosynthetic peptidoglycan transglycosylase-like"/>
    <property type="match status" value="1"/>
</dbReference>
<feature type="region of interest" description="Disordered" evidence="14">
    <location>
        <begin position="1"/>
        <end position="20"/>
    </location>
</feature>
<feature type="compositionally biased region" description="Polar residues" evidence="14">
    <location>
        <begin position="663"/>
        <end position="683"/>
    </location>
</feature>
<dbReference type="InterPro" id="IPR001460">
    <property type="entry name" value="PCN-bd_Tpept"/>
</dbReference>
<dbReference type="InterPro" id="IPR001264">
    <property type="entry name" value="Glyco_trans_51"/>
</dbReference>
<evidence type="ECO:0000256" key="7">
    <source>
        <dbReference type="ARBA" id="ARBA00022801"/>
    </source>
</evidence>
<comment type="similarity">
    <text evidence="2">In the N-terminal section; belongs to the glycosyltransferase 51 family.</text>
</comment>
<evidence type="ECO:0000256" key="12">
    <source>
        <dbReference type="ARBA" id="ARBA00034000"/>
    </source>
</evidence>
<feature type="region of interest" description="Disordered" evidence="14">
    <location>
        <begin position="622"/>
        <end position="708"/>
    </location>
</feature>
<dbReference type="Gene3D" id="3.40.710.10">
    <property type="entry name" value="DD-peptidase/beta-lactamase superfamily"/>
    <property type="match status" value="1"/>
</dbReference>
<dbReference type="GO" id="GO:0071555">
    <property type="term" value="P:cell wall organization"/>
    <property type="evidence" value="ECO:0007669"/>
    <property type="project" value="UniProtKB-KW"/>
</dbReference>
<evidence type="ECO:0000256" key="8">
    <source>
        <dbReference type="ARBA" id="ARBA00022960"/>
    </source>
</evidence>
<reference evidence="18 19" key="1">
    <citation type="submission" date="2019-03" db="EMBL/GenBank/DDBJ databases">
        <title>Genomic Encyclopedia of Type Strains, Phase IV (KMG-IV): sequencing the most valuable type-strain genomes for metagenomic binning, comparative biology and taxonomic classification.</title>
        <authorList>
            <person name="Goeker M."/>
        </authorList>
    </citation>
    <scope>NUCLEOTIDE SEQUENCE [LARGE SCALE GENOMIC DNA]</scope>
    <source>
        <strain evidence="18 19">DSM 20467</strain>
    </source>
</reference>
<name>A0A4R3K5A7_9FIRM</name>
<evidence type="ECO:0000256" key="13">
    <source>
        <dbReference type="ARBA" id="ARBA00049902"/>
    </source>
</evidence>
<dbReference type="NCBIfam" id="TIGR02074">
    <property type="entry name" value="PBP_1a_fam"/>
    <property type="match status" value="1"/>
</dbReference>
<keyword evidence="8" id="KW-0133">Cell shape</keyword>
<dbReference type="InterPro" id="IPR023346">
    <property type="entry name" value="Lysozyme-like_dom_sf"/>
</dbReference>
<evidence type="ECO:0000256" key="11">
    <source>
        <dbReference type="ARBA" id="ARBA00023316"/>
    </source>
</evidence>
<evidence type="ECO:0000256" key="3">
    <source>
        <dbReference type="ARBA" id="ARBA00022645"/>
    </source>
</evidence>
<dbReference type="PANTHER" id="PTHR32282">
    <property type="entry name" value="BINDING PROTEIN TRANSPEPTIDASE, PUTATIVE-RELATED"/>
    <property type="match status" value="1"/>
</dbReference>
<evidence type="ECO:0000256" key="9">
    <source>
        <dbReference type="ARBA" id="ARBA00022984"/>
    </source>
</evidence>
<dbReference type="SUPFAM" id="SSF53955">
    <property type="entry name" value="Lysozyme-like"/>
    <property type="match status" value="1"/>
</dbReference>
<keyword evidence="11" id="KW-0961">Cell wall biogenesis/degradation</keyword>
<gene>
    <name evidence="18" type="ORF">EDC37_11244</name>
</gene>
<feature type="transmembrane region" description="Helical" evidence="15">
    <location>
        <begin position="26"/>
        <end position="47"/>
    </location>
</feature>